<dbReference type="InterPro" id="IPR005467">
    <property type="entry name" value="His_kinase_dom"/>
</dbReference>
<dbReference type="AlphaFoldDB" id="A0A4R8J0M3"/>
<evidence type="ECO:0000259" key="15">
    <source>
        <dbReference type="PROSITE" id="PS50109"/>
    </source>
</evidence>
<dbReference type="Gene3D" id="3.30.565.10">
    <property type="entry name" value="Histidine kinase-like ATPase, C-terminal domain"/>
    <property type="match status" value="1"/>
</dbReference>
<dbReference type="GO" id="GO:0006355">
    <property type="term" value="P:regulation of DNA-templated transcription"/>
    <property type="evidence" value="ECO:0007669"/>
    <property type="project" value="InterPro"/>
</dbReference>
<dbReference type="InterPro" id="IPR036097">
    <property type="entry name" value="HisK_dim/P_sf"/>
</dbReference>
<dbReference type="PRINTS" id="PR00344">
    <property type="entry name" value="BCTRLSENSOR"/>
</dbReference>
<dbReference type="SMART" id="SM00388">
    <property type="entry name" value="HisKA"/>
    <property type="match status" value="1"/>
</dbReference>
<accession>A0A4R8J0M3</accession>
<evidence type="ECO:0000259" key="16">
    <source>
        <dbReference type="PROSITE" id="PS50112"/>
    </source>
</evidence>
<dbReference type="PANTHER" id="PTHR43065:SF16">
    <property type="entry name" value="SENSORY HISTIDINE KINASE_PHOSPHATASE NTRB"/>
    <property type="match status" value="1"/>
</dbReference>
<feature type="domain" description="PAS" evidence="16">
    <location>
        <begin position="4"/>
        <end position="56"/>
    </location>
</feature>
<dbReference type="EC" id="2.7.13.3" evidence="2"/>
<comment type="function">
    <text evidence="11">Member of the two-component regulatory system NtrB/NtrC, which controls expression of the nitrogen-regulated (ntr) genes in response to nitrogen limitation. Under conditions of nitrogen limitation, NtrB autophosphorylates and transfers the phosphoryl group to NtrC. In the presence of nitrogen, acts as a phosphatase that dephosphorylates and inactivates NtrC.</text>
</comment>
<protein>
    <recommendedName>
        <fullName evidence="12">Sensory histidine kinase/phosphatase NtrB</fullName>
        <ecNumber evidence="2">2.7.13.3</ecNumber>
    </recommendedName>
    <alternativeName>
        <fullName evidence="13">Nitrogen regulation protein NR(II)</fullName>
    </alternativeName>
    <alternativeName>
        <fullName evidence="14">Nitrogen regulator II</fullName>
    </alternativeName>
</protein>
<evidence type="ECO:0000256" key="7">
    <source>
        <dbReference type="ARBA" id="ARBA00022801"/>
    </source>
</evidence>
<evidence type="ECO:0000256" key="2">
    <source>
        <dbReference type="ARBA" id="ARBA00012438"/>
    </source>
</evidence>
<dbReference type="SUPFAM" id="SSF47384">
    <property type="entry name" value="Homodimeric domain of signal transducing histidine kinase"/>
    <property type="match status" value="1"/>
</dbReference>
<dbReference type="SUPFAM" id="SSF55874">
    <property type="entry name" value="ATPase domain of HSP90 chaperone/DNA topoisomerase II/histidine kinase"/>
    <property type="match status" value="1"/>
</dbReference>
<dbReference type="InterPro" id="IPR003661">
    <property type="entry name" value="HisK_dim/P_dom"/>
</dbReference>
<dbReference type="InterPro" id="IPR013767">
    <property type="entry name" value="PAS_fold"/>
</dbReference>
<dbReference type="SUPFAM" id="SSF55785">
    <property type="entry name" value="PYP-like sensor domain (PAS domain)"/>
    <property type="match status" value="1"/>
</dbReference>
<evidence type="ECO:0000256" key="1">
    <source>
        <dbReference type="ARBA" id="ARBA00000085"/>
    </source>
</evidence>
<comment type="catalytic activity">
    <reaction evidence="1">
        <text>ATP + protein L-histidine = ADP + protein N-phospho-L-histidine.</text>
        <dbReference type="EC" id="2.7.13.3"/>
    </reaction>
</comment>
<dbReference type="SMART" id="SM00387">
    <property type="entry name" value="HATPase_c"/>
    <property type="match status" value="1"/>
</dbReference>
<gene>
    <name evidence="17" type="ORF">EDC23_0218</name>
</gene>
<feature type="domain" description="Histidine kinase" evidence="15">
    <location>
        <begin position="140"/>
        <end position="352"/>
    </location>
</feature>
<evidence type="ECO:0000256" key="12">
    <source>
        <dbReference type="ARBA" id="ARBA00039567"/>
    </source>
</evidence>
<keyword evidence="10" id="KW-0535">Nitrogen fixation</keyword>
<evidence type="ECO:0000313" key="17">
    <source>
        <dbReference type="EMBL" id="TDY03847.1"/>
    </source>
</evidence>
<evidence type="ECO:0000256" key="13">
    <source>
        <dbReference type="ARBA" id="ARBA00042313"/>
    </source>
</evidence>
<dbReference type="InterPro" id="IPR036890">
    <property type="entry name" value="HATPase_C_sf"/>
</dbReference>
<dbReference type="EMBL" id="SOQX01000001">
    <property type="protein sequence ID" value="TDY03847.1"/>
    <property type="molecule type" value="Genomic_DNA"/>
</dbReference>
<name>A0A4R8J0M3_9GAMM</name>
<keyword evidence="3" id="KW-0597">Phosphoprotein</keyword>
<evidence type="ECO:0000256" key="5">
    <source>
        <dbReference type="ARBA" id="ARBA00022741"/>
    </source>
</evidence>
<dbReference type="Gene3D" id="3.30.450.20">
    <property type="entry name" value="PAS domain"/>
    <property type="match status" value="1"/>
</dbReference>
<dbReference type="Pfam" id="PF02518">
    <property type="entry name" value="HATPase_c"/>
    <property type="match status" value="1"/>
</dbReference>
<dbReference type="SMART" id="SM00091">
    <property type="entry name" value="PAS"/>
    <property type="match status" value="1"/>
</dbReference>
<organism evidence="17 18">
    <name type="scientific">Thiohalophilus thiocyanatoxydans</name>
    <dbReference type="NCBI Taxonomy" id="381308"/>
    <lineage>
        <taxon>Bacteria</taxon>
        <taxon>Pseudomonadati</taxon>
        <taxon>Pseudomonadota</taxon>
        <taxon>Gammaproteobacteria</taxon>
        <taxon>Thiohalomonadales</taxon>
        <taxon>Thiohalophilaceae</taxon>
        <taxon>Thiohalophilus</taxon>
    </lineage>
</organism>
<keyword evidence="4" id="KW-0808">Transferase</keyword>
<dbReference type="GO" id="GO:0016787">
    <property type="term" value="F:hydrolase activity"/>
    <property type="evidence" value="ECO:0007669"/>
    <property type="project" value="UniProtKB-KW"/>
</dbReference>
<keyword evidence="8" id="KW-0067">ATP-binding</keyword>
<dbReference type="Gene3D" id="1.10.287.130">
    <property type="match status" value="1"/>
</dbReference>
<evidence type="ECO:0000256" key="8">
    <source>
        <dbReference type="ARBA" id="ARBA00022840"/>
    </source>
</evidence>
<comment type="caution">
    <text evidence="17">The sequence shown here is derived from an EMBL/GenBank/DDBJ whole genome shotgun (WGS) entry which is preliminary data.</text>
</comment>
<evidence type="ECO:0000256" key="9">
    <source>
        <dbReference type="ARBA" id="ARBA00023012"/>
    </source>
</evidence>
<keyword evidence="5" id="KW-0547">Nucleotide-binding</keyword>
<dbReference type="NCBIfam" id="TIGR00229">
    <property type="entry name" value="sensory_box"/>
    <property type="match status" value="1"/>
</dbReference>
<dbReference type="InterPro" id="IPR004358">
    <property type="entry name" value="Sig_transdc_His_kin-like_C"/>
</dbReference>
<keyword evidence="6 17" id="KW-0418">Kinase</keyword>
<dbReference type="InterPro" id="IPR000014">
    <property type="entry name" value="PAS"/>
</dbReference>
<dbReference type="CDD" id="cd00082">
    <property type="entry name" value="HisKA"/>
    <property type="match status" value="1"/>
</dbReference>
<evidence type="ECO:0000256" key="4">
    <source>
        <dbReference type="ARBA" id="ARBA00022679"/>
    </source>
</evidence>
<dbReference type="PROSITE" id="PS50109">
    <property type="entry name" value="HIS_KIN"/>
    <property type="match status" value="1"/>
</dbReference>
<evidence type="ECO:0000256" key="6">
    <source>
        <dbReference type="ARBA" id="ARBA00022777"/>
    </source>
</evidence>
<dbReference type="GO" id="GO:0005524">
    <property type="term" value="F:ATP binding"/>
    <property type="evidence" value="ECO:0007669"/>
    <property type="project" value="UniProtKB-KW"/>
</dbReference>
<keyword evidence="18" id="KW-1185">Reference proteome</keyword>
<dbReference type="Pfam" id="PF00989">
    <property type="entry name" value="PAS"/>
    <property type="match status" value="1"/>
</dbReference>
<sequence>MIPSSDTQQRVLEAMTSGLLLFDHDLRLRYVNAATEMLFGSSGPHLIGQRFETLFETSDNVAAELREALASGHPFTRHEVTLKLVHGREVVVDLTALPLMEREQSPELLVEVSRMDRLLRITRDESRATQQQTTQQMLRGLAHEIKNPLGGLRGAAQLLARELPSDDLKEYTDVIINEADRLQKLVNRILGPNKLPQLAPVNIHELLEHVRSLLLAEAPQGIQIRRDYDPSIPELTGDADQIIQALLNIIRNAIEALQGEGEILLRTRVVRKFTIGQKQHDLVARIEVIDNGPGIAAEVLERIFFPMVSSRAEGTGLGLSIAQSLIQQHHGIIECDSEPGRTVFSIYIPIELEA</sequence>
<dbReference type="Pfam" id="PF00512">
    <property type="entry name" value="HisKA"/>
    <property type="match status" value="1"/>
</dbReference>
<dbReference type="OrthoDB" id="9789238at2"/>
<dbReference type="InterPro" id="IPR003594">
    <property type="entry name" value="HATPase_dom"/>
</dbReference>
<dbReference type="PROSITE" id="PS50112">
    <property type="entry name" value="PAS"/>
    <property type="match status" value="1"/>
</dbReference>
<dbReference type="PANTHER" id="PTHR43065">
    <property type="entry name" value="SENSOR HISTIDINE KINASE"/>
    <property type="match status" value="1"/>
</dbReference>
<dbReference type="NCBIfam" id="NF008293">
    <property type="entry name" value="PRK11073.1"/>
    <property type="match status" value="1"/>
</dbReference>
<reference evidence="17 18" key="1">
    <citation type="submission" date="2019-03" db="EMBL/GenBank/DDBJ databases">
        <title>Genomic Encyclopedia of Type Strains, Phase IV (KMG-IV): sequencing the most valuable type-strain genomes for metagenomic binning, comparative biology and taxonomic classification.</title>
        <authorList>
            <person name="Goeker M."/>
        </authorList>
    </citation>
    <scope>NUCLEOTIDE SEQUENCE [LARGE SCALE GENOMIC DNA]</scope>
    <source>
        <strain evidence="17 18">DSM 16326</strain>
    </source>
</reference>
<evidence type="ECO:0000256" key="11">
    <source>
        <dbReference type="ARBA" id="ARBA00037696"/>
    </source>
</evidence>
<dbReference type="Proteomes" id="UP000294914">
    <property type="component" value="Unassembled WGS sequence"/>
</dbReference>
<dbReference type="CDD" id="cd00130">
    <property type="entry name" value="PAS"/>
    <property type="match status" value="1"/>
</dbReference>
<dbReference type="GO" id="GO:0000155">
    <property type="term" value="F:phosphorelay sensor kinase activity"/>
    <property type="evidence" value="ECO:0007669"/>
    <property type="project" value="InterPro"/>
</dbReference>
<evidence type="ECO:0000256" key="10">
    <source>
        <dbReference type="ARBA" id="ARBA00023231"/>
    </source>
</evidence>
<proteinExistence type="predicted"/>
<dbReference type="InterPro" id="IPR035965">
    <property type="entry name" value="PAS-like_dom_sf"/>
</dbReference>
<keyword evidence="7" id="KW-0378">Hydrolase</keyword>
<evidence type="ECO:0000256" key="3">
    <source>
        <dbReference type="ARBA" id="ARBA00022553"/>
    </source>
</evidence>
<evidence type="ECO:0000256" key="14">
    <source>
        <dbReference type="ARBA" id="ARBA00043094"/>
    </source>
</evidence>
<evidence type="ECO:0000313" key="18">
    <source>
        <dbReference type="Proteomes" id="UP000294914"/>
    </source>
</evidence>
<keyword evidence="9" id="KW-0902">Two-component regulatory system</keyword>